<evidence type="ECO:0000313" key="1">
    <source>
        <dbReference type="EMBL" id="MDG3495481.1"/>
    </source>
</evidence>
<comment type="caution">
    <text evidence="1">The sequence shown here is derived from an EMBL/GenBank/DDBJ whole genome shotgun (WGS) entry which is preliminary data.</text>
</comment>
<keyword evidence="2" id="KW-1185">Reference proteome</keyword>
<dbReference type="Proteomes" id="UP001152872">
    <property type="component" value="Unassembled WGS sequence"/>
</dbReference>
<dbReference type="AlphaFoldDB" id="A0A9X4RIC6"/>
<reference evidence="1" key="1">
    <citation type="submission" date="2019-05" db="EMBL/GenBank/DDBJ databases">
        <title>Whole genome sequencing of Pseudanabaena catenata USMAC16.</title>
        <authorList>
            <person name="Khan Z."/>
            <person name="Omar W.M."/>
            <person name="Convey P."/>
            <person name="Merican F."/>
            <person name="Najimudin N."/>
        </authorList>
    </citation>
    <scope>NUCLEOTIDE SEQUENCE</scope>
    <source>
        <strain evidence="1">USMAC16</strain>
    </source>
</reference>
<sequence>MIIDNFDIKWMILCFYPLKANTPFVIYADIELPQNIWQVHRDEIHTSLRK</sequence>
<dbReference type="EMBL" id="VBTY01000104">
    <property type="protein sequence ID" value="MDG3495481.1"/>
    <property type="molecule type" value="Genomic_DNA"/>
</dbReference>
<protein>
    <submittedName>
        <fullName evidence="1">Uncharacterized protein</fullName>
    </submittedName>
</protein>
<gene>
    <name evidence="1" type="ORF">FEV09_13050</name>
</gene>
<name>A0A9X4RIC6_9CYAN</name>
<evidence type="ECO:0000313" key="2">
    <source>
        <dbReference type="Proteomes" id="UP001152872"/>
    </source>
</evidence>
<organism evidence="1 2">
    <name type="scientific">Pseudanabaena catenata USMAC16</name>
    <dbReference type="NCBI Taxonomy" id="1855837"/>
    <lineage>
        <taxon>Bacteria</taxon>
        <taxon>Bacillati</taxon>
        <taxon>Cyanobacteriota</taxon>
        <taxon>Cyanophyceae</taxon>
        <taxon>Pseudanabaenales</taxon>
        <taxon>Pseudanabaenaceae</taxon>
        <taxon>Pseudanabaena</taxon>
    </lineage>
</organism>
<accession>A0A9X4RIC6</accession>
<dbReference type="RefSeq" id="WP_158467636.1">
    <property type="nucleotide sequence ID" value="NZ_VBTY01000104.1"/>
</dbReference>
<proteinExistence type="predicted"/>